<protein>
    <submittedName>
        <fullName evidence="1">Uncharacterized protein</fullName>
    </submittedName>
</protein>
<organism evidence="1 2">
    <name type="scientific">Kosakonia sacchari</name>
    <dbReference type="NCBI Taxonomy" id="1158459"/>
    <lineage>
        <taxon>Bacteria</taxon>
        <taxon>Pseudomonadati</taxon>
        <taxon>Pseudomonadota</taxon>
        <taxon>Gammaproteobacteria</taxon>
        <taxon>Enterobacterales</taxon>
        <taxon>Enterobacteriaceae</taxon>
        <taxon>Kosakonia</taxon>
    </lineage>
</organism>
<accession>A0ABZ0MVU1</accession>
<reference evidence="1 2" key="1">
    <citation type="submission" date="2023-10" db="EMBL/GenBank/DDBJ databases">
        <title>Genome sequencing of the isolated polysaccharide-producing bacterium Kosakonia sacchari KS2022.</title>
        <authorList>
            <person name="Yi X."/>
        </authorList>
    </citation>
    <scope>NUCLEOTIDE SEQUENCE [LARGE SCALE GENOMIC DNA]</scope>
    <source>
        <strain evidence="1 2">KS2022</strain>
    </source>
</reference>
<sequence>MAVIAMGENVWLLKKSGKENRVMSKIVVVLVPGGASEFLTVEDGETSVQWEIAGLDGGAASARMPIETYYCEGEEFYFARVESLAGNETAPSMLN</sequence>
<name>A0ABZ0MVU1_9ENTR</name>
<evidence type="ECO:0000313" key="1">
    <source>
        <dbReference type="EMBL" id="WOZ79609.1"/>
    </source>
</evidence>
<keyword evidence="2" id="KW-1185">Reference proteome</keyword>
<evidence type="ECO:0000313" key="2">
    <source>
        <dbReference type="Proteomes" id="UP001302368"/>
    </source>
</evidence>
<dbReference type="EMBL" id="CP137744">
    <property type="protein sequence ID" value="WOZ79609.1"/>
    <property type="molecule type" value="Genomic_DNA"/>
</dbReference>
<dbReference type="RefSeq" id="WP_305736014.1">
    <property type="nucleotide sequence ID" value="NZ_CP137744.1"/>
</dbReference>
<gene>
    <name evidence="1" type="ORF">Q8Y70_11395</name>
</gene>
<proteinExistence type="predicted"/>
<dbReference type="Proteomes" id="UP001302368">
    <property type="component" value="Chromosome"/>
</dbReference>